<feature type="domain" description="BIG2" evidence="2">
    <location>
        <begin position="1099"/>
        <end position="1185"/>
    </location>
</feature>
<organism evidence="3 4">
    <name type="scientific">Acetanaerobacterium elongatum</name>
    <dbReference type="NCBI Taxonomy" id="258515"/>
    <lineage>
        <taxon>Bacteria</taxon>
        <taxon>Bacillati</taxon>
        <taxon>Bacillota</taxon>
        <taxon>Clostridia</taxon>
        <taxon>Eubacteriales</taxon>
        <taxon>Oscillospiraceae</taxon>
        <taxon>Acetanaerobacterium</taxon>
    </lineage>
</organism>
<keyword evidence="1" id="KW-0732">Signal</keyword>
<dbReference type="EMBL" id="FNID01000001">
    <property type="protein sequence ID" value="SDM55247.1"/>
    <property type="molecule type" value="Genomic_DNA"/>
</dbReference>
<feature type="domain" description="BIG2" evidence="2">
    <location>
        <begin position="2444"/>
        <end position="2527"/>
    </location>
</feature>
<dbReference type="Gene3D" id="2.60.40.1080">
    <property type="match status" value="7"/>
</dbReference>
<evidence type="ECO:0000256" key="1">
    <source>
        <dbReference type="SAM" id="SignalP"/>
    </source>
</evidence>
<dbReference type="Proteomes" id="UP000199182">
    <property type="component" value="Unassembled WGS sequence"/>
</dbReference>
<feature type="domain" description="BIG2" evidence="2">
    <location>
        <begin position="2052"/>
        <end position="2132"/>
    </location>
</feature>
<feature type="domain" description="BIG2" evidence="2">
    <location>
        <begin position="2347"/>
        <end position="2438"/>
    </location>
</feature>
<evidence type="ECO:0000313" key="3">
    <source>
        <dbReference type="EMBL" id="SDM55247.1"/>
    </source>
</evidence>
<sequence>MKNSVHTNKLLALVISLAMLLTTISPVYALDPPEAPDGGTGIISVIQGSSESGIGISGDLTGKSVIWAVTQGASDFYSQSAANDKISLELSETPITSTTTITVVVGSAVPVGIYDITAAATDMNNNMPMIVAQIKVVAPAINTFAVIEGIRLTYVLGQKLGNFGVNVSAASGSVVPSGSVIVTYTKPGESAATLGPNEVGSNSYADFATDQITFDKTGEYTFCASFTPADPTKFNASISAVVKTTVSAPAITSASVTEISPDRISFSDKAKFNQANVTVSGTFKDNLLTTTIRANAPLEKFTLADSKMSGLGDQQWIGLLVITDADVNKLYYGESELSMQPLGESDISEAQRLGLPGLKTFVFWTKASDYTKDNNYTISRFIKNRANGTPVELKFTFIPFDAPKIGSVSVAVSGWISENKKSENNQTRVTIKSSNFEANTASIAITSFGPLETFTLTDSKQKDFGDQQWVGLLVTTNVYVKQLYYGDSVSTMQPLGASDITEAMSLGATDTKTFVFWTKAADYEGGKTVTRYISNSKDGELVTLNFTYEFVAYKVTNVKATNADPSVSTADYQFNQKAISIQTSEVVNREASISIAAIKPLKEYFASRTSSRGRWFGILLSTASNKADYTITDLLYDEKQFTTNEIVTARVFGAADDDSRTVLLWLKAEDFKNGAITNTIKVGEFGEELKLHFSFTDFVPGVVGPVSVMKANPDAVAGESQQSYKNNQDAVTISCSSVSENSIDIKIKTNSNKRLLDYNFFDESQGTGKWVGILVTTSVPLTDLYYGKSETSMDVLGASNITKARAFGAKDDNTFILWVKARDLLDGQTHYIKNGEFGTVVALNLLYNSPVLSNVSVAVAPAERMNKAESRHNQSILSVWNTAMSADNGVNTYITANGDLQKFDCGNNQGTKKWIGLLITTDADVTDLYYSTENSTGYMARLGQSDIINAQNAGATGNKTFLLWLNDSYSAVCYIRDGKYGETLKLSFELTNNTISVSYLNKVYVGGKETITVKTHANDFGSKVRFTATAGSNKIGDYIAMPATTTIPLVSVYDTVSLAYTAKKVGDITITAEIVDADGKSLSPAVKEEMKVTIQEADVVTGITLNGGDFTLEKGADKKGNAVIGSSEIRATVATSNDNPDFKAVTWKSSNEKVAKVEKGVVTAVGAGNATITATTVTKDASGKQRSASVKVTVKQYLTGASLSIAAATVGESYILVNGSPKLGAFAPVLKAENAPASSLVISYSSDNEGIAKYDENTRKITAIGHGDATITATVKMVEGKDKHAVKPANPNIATEFGAPINVSVYGSGVTDIKLINADSPTFRNRPLNNSTIALNNNQANTFTIGAAVNKGAFQKVAFSYSGSNSIFVKDNGYNTATVTVLDSASGTGTITATALDGSGAKASVKVSLGETVSGIEIIANGGVKKEIQLAAGKTAKLSAIVTPQNAANKALKWVSSNEKYVTVDQKGVITAKQTTIGASGELGGDEYALIEAYATDGSNRSAKFIVKVFEPAADVTISAVPAAGKNDTVAVQLGDSAIIELTPMVSPKTASPIVTWKSSNEKIAIVNPIDGSPKGKVTVKAAGTVTITAATIDGTNKTDTIKINVTQMAYDIKIAPQAGAEFDGKTVLAKVGTTIKPAVIFNDGDRAKAPKDSSYELVLGDSQKAEKAPTGISLSKDKKSITVETETPDPYFTVWAKGSGIDCKESALTYKVVGKQGELTAVKIVVPESVKAYDNKTFILLSGKSVPLSTKLNEGDSKPSGVTYSWKAYEADEEGNYVIGTSEIQGVVDAAKGVVKSANVSKGGKCIAVVVTATQGKDNKKTGAVLFKVYNPIRNMSISKPDKNTTLAIGASVVATWGPKDLGAFNKVEWTSSNPMVASIKEDGETIFIKAHSAGTTTIKLTALDGSGVVAKTDVKVSKKTNAPVAKLKLNYSKIALKPGESLDVTAELSAKRAGDKIDDNGVVWTLSSVKSKDIAYFLDEDKNPTLQTVMENGKTPCAIKVYAGKDSGTVKLTALARDGSGVKDTLDVVVGNDAKVTSINLSVPMYTPTISSMDDFENGKAILLAGRSLKINVQINPANAANKTLDYSVEGVDGVTIDKNGVLKADAKKVTAAEFVTVTAKATDGFNVVSRIFVYVKPLRALHFNPAQLTAKPGSSYLINTDNFGLTEVKWISSNPAVASLELPITVGNQSNKLFISPNIGNAKSVTIKGYATDGSGNVATLVVLLGTPVNKIILSDTSKNPTVLEHIKEYGTPKILLQGKSMQFTAKVEPAEACNKTVKYLLYSTEYDCELEGVTINEKTGLLTADVPTAKNPDVFSGVVKVVAVSTDGSSIESNPAYVYIAPATTSVSVTPATLTAQPNNFYTLTAKAIGAGKYSGIILWKSSNPAVARLNNTLTMHEDDQVELAIVKDPGNVKSVTITATAMVGTNKPAIITVNIGTKVVTKVTINKPEKTVLYNGQNLKLTAVTTPDKPDTDGVYWRIVKSDDPNITVNASGILTVPKCVKNGLVTVKAEAKDGNGASDELTFEVKQYATGITIQNGGVNVTNSIPIQNVEGSKIQITANVTGPSGFEPDNKNVTWSISKADAKYATVTDGLVELTEAGAKAKPGTTFKVIATTIDGSNKSAAVKFTIVKQPE</sequence>
<feature type="chain" id="PRO_5011467072" evidence="1">
    <location>
        <begin position="30"/>
        <end position="2639"/>
    </location>
</feature>
<name>A0A1G9U5H8_9FIRM</name>
<dbReference type="InterPro" id="IPR008964">
    <property type="entry name" value="Invasin/intimin_cell_adhesion"/>
</dbReference>
<dbReference type="RefSeq" id="WP_162840257.1">
    <property type="nucleotide sequence ID" value="NZ_FNID01000001.1"/>
</dbReference>
<protein>
    <submittedName>
        <fullName evidence="3">Ig-like domain (Group 2)</fullName>
    </submittedName>
</protein>
<dbReference type="SMART" id="SM00635">
    <property type="entry name" value="BID_2"/>
    <property type="match status" value="7"/>
</dbReference>
<reference evidence="3 4" key="1">
    <citation type="submission" date="2016-10" db="EMBL/GenBank/DDBJ databases">
        <authorList>
            <person name="de Groot N.N."/>
        </authorList>
    </citation>
    <scope>NUCLEOTIDE SEQUENCE [LARGE SCALE GENOMIC DNA]</scope>
    <source>
        <strain evidence="3 4">CGMCC 1.5012</strain>
    </source>
</reference>
<dbReference type="Pfam" id="PF02368">
    <property type="entry name" value="Big_2"/>
    <property type="match status" value="4"/>
</dbReference>
<keyword evidence="4" id="KW-1185">Reference proteome</keyword>
<feature type="domain" description="BIG2" evidence="2">
    <location>
        <begin position="1412"/>
        <end position="1507"/>
    </location>
</feature>
<feature type="domain" description="BIG2" evidence="2">
    <location>
        <begin position="1528"/>
        <end position="1602"/>
    </location>
</feature>
<evidence type="ECO:0000259" key="2">
    <source>
        <dbReference type="SMART" id="SM00635"/>
    </source>
</evidence>
<feature type="signal peptide" evidence="1">
    <location>
        <begin position="1"/>
        <end position="29"/>
    </location>
</feature>
<dbReference type="STRING" id="258515.SAMN05192585_10186"/>
<feature type="domain" description="BIG2" evidence="2">
    <location>
        <begin position="1833"/>
        <end position="1914"/>
    </location>
</feature>
<gene>
    <name evidence="3" type="ORF">SAMN05192585_10186</name>
</gene>
<evidence type="ECO:0000313" key="4">
    <source>
        <dbReference type="Proteomes" id="UP000199182"/>
    </source>
</evidence>
<dbReference type="SUPFAM" id="SSF49373">
    <property type="entry name" value="Invasin/intimin cell-adhesion fragments"/>
    <property type="match status" value="5"/>
</dbReference>
<accession>A0A1G9U5H8</accession>
<proteinExistence type="predicted"/>
<dbReference type="InterPro" id="IPR003343">
    <property type="entry name" value="Big_2"/>
</dbReference>